<evidence type="ECO:0000313" key="1">
    <source>
        <dbReference type="EMBL" id="KAK7590168.1"/>
    </source>
</evidence>
<accession>A0AAN9TJM9</accession>
<organism evidence="1 2">
    <name type="scientific">Parthenolecanium corni</name>
    <dbReference type="NCBI Taxonomy" id="536013"/>
    <lineage>
        <taxon>Eukaryota</taxon>
        <taxon>Metazoa</taxon>
        <taxon>Ecdysozoa</taxon>
        <taxon>Arthropoda</taxon>
        <taxon>Hexapoda</taxon>
        <taxon>Insecta</taxon>
        <taxon>Pterygota</taxon>
        <taxon>Neoptera</taxon>
        <taxon>Paraneoptera</taxon>
        <taxon>Hemiptera</taxon>
        <taxon>Sternorrhyncha</taxon>
        <taxon>Coccoidea</taxon>
        <taxon>Coccidae</taxon>
        <taxon>Parthenolecanium</taxon>
    </lineage>
</organism>
<dbReference type="EMBL" id="JBBCAQ010000022">
    <property type="protein sequence ID" value="KAK7590168.1"/>
    <property type="molecule type" value="Genomic_DNA"/>
</dbReference>
<dbReference type="Proteomes" id="UP001367676">
    <property type="component" value="Unassembled WGS sequence"/>
</dbReference>
<reference evidence="1 2" key="1">
    <citation type="submission" date="2024-03" db="EMBL/GenBank/DDBJ databases">
        <title>Adaptation during the transition from Ophiocordyceps entomopathogen to insect associate is accompanied by gene loss and intensified selection.</title>
        <authorList>
            <person name="Ward C.M."/>
            <person name="Onetto C.A."/>
            <person name="Borneman A.R."/>
        </authorList>
    </citation>
    <scope>NUCLEOTIDE SEQUENCE [LARGE SCALE GENOMIC DNA]</scope>
    <source>
        <strain evidence="1">AWRI1</strain>
        <tissue evidence="1">Single Adult Female</tissue>
    </source>
</reference>
<sequence>MCKILPNAPVQLAEPADDQQPRITVSMQTNTEFGHRKRKRSRVCSSIYEINCSTSSVISFSTSSTQTTSVKEETLVVNESNCDILPDILPSDDSCSQSFSYKDDQILKSHKISSEVTLSSSLDDNLDGSNLSSQLDQKRMISTDNPNVGFFPGYRKENTRSLEEGKNDSNSMEFDVNDLIKPNFNEIMCSDSETQTLFEDYFDGSCMDTYTQTCDSLFFDLDLVDIETQTFCSRCIGRFYDKIVI</sequence>
<protein>
    <submittedName>
        <fullName evidence="1">Uncharacterized protein</fullName>
    </submittedName>
</protein>
<evidence type="ECO:0000313" key="2">
    <source>
        <dbReference type="Proteomes" id="UP001367676"/>
    </source>
</evidence>
<dbReference type="AlphaFoldDB" id="A0AAN9TJM9"/>
<keyword evidence="2" id="KW-1185">Reference proteome</keyword>
<proteinExistence type="predicted"/>
<name>A0AAN9TJM9_9HEMI</name>
<comment type="caution">
    <text evidence="1">The sequence shown here is derived from an EMBL/GenBank/DDBJ whole genome shotgun (WGS) entry which is preliminary data.</text>
</comment>
<gene>
    <name evidence="1" type="ORF">V9T40_001781</name>
</gene>